<dbReference type="PANTHER" id="PTHR30314">
    <property type="entry name" value="CELL DIVISION PROTEIN FTSZ-RELATED"/>
    <property type="match status" value="1"/>
</dbReference>
<evidence type="ECO:0000313" key="7">
    <source>
        <dbReference type="EMBL" id="SFH92125.1"/>
    </source>
</evidence>
<dbReference type="GO" id="GO:0003924">
    <property type="term" value="F:GTPase activity"/>
    <property type="evidence" value="ECO:0007669"/>
    <property type="project" value="InterPro"/>
</dbReference>
<dbReference type="EMBL" id="FOQK01000008">
    <property type="protein sequence ID" value="SFH92125.1"/>
    <property type="molecule type" value="Genomic_DNA"/>
</dbReference>
<evidence type="ECO:0000259" key="5">
    <source>
        <dbReference type="SMART" id="SM00864"/>
    </source>
</evidence>
<dbReference type="InterPro" id="IPR037103">
    <property type="entry name" value="Tubulin/FtsZ-like_C"/>
</dbReference>
<dbReference type="CDD" id="cd02201">
    <property type="entry name" value="FtsZ_type1"/>
    <property type="match status" value="1"/>
</dbReference>
<dbReference type="GO" id="GO:0005737">
    <property type="term" value="C:cytoplasm"/>
    <property type="evidence" value="ECO:0007669"/>
    <property type="project" value="TreeGrafter"/>
</dbReference>
<dbReference type="SUPFAM" id="SSF55307">
    <property type="entry name" value="Tubulin C-terminal domain-like"/>
    <property type="match status" value="1"/>
</dbReference>
<sequence length="258" mass="27718">MTHGYGTGGDRDKGEFAAKQDEEVLRSVLQNTDMLFITAGLGGGAGSGIAPVVASFAKEQDILSVAIVTVPFCFEGNKRKCVAEEAIMKLEQEVDALIVIQNDNLMELPEAKQMTIANAFDLTDEVLGNAVTLITQIITTTGDVNLDFADIKTILRQSNSSDAVFAVGESEKGDLSEAMERACNSPLLKRSIHGAQGALLYIIGGTDMSMYDIGTAVFAMQEKMAGNESIIWGYMEGNNEEAVTVLLIATDFINEEIF</sequence>
<keyword evidence="4" id="KW-0717">Septation</keyword>
<dbReference type="Pfam" id="PF00091">
    <property type="entry name" value="Tubulin"/>
    <property type="match status" value="1"/>
</dbReference>
<dbReference type="InterPro" id="IPR045061">
    <property type="entry name" value="FtsZ/CetZ"/>
</dbReference>
<proteinExistence type="inferred from homology"/>
<dbReference type="PRINTS" id="PR00423">
    <property type="entry name" value="CELLDVISFTSZ"/>
</dbReference>
<dbReference type="AlphaFoldDB" id="A0A1I3DZK6"/>
<dbReference type="InterPro" id="IPR003008">
    <property type="entry name" value="Tubulin_FtsZ_GTPase"/>
</dbReference>
<dbReference type="Pfam" id="PF12327">
    <property type="entry name" value="FtsZ_C"/>
    <property type="match status" value="1"/>
</dbReference>
<dbReference type="PANTHER" id="PTHR30314:SF3">
    <property type="entry name" value="MITOCHONDRIAL DIVISION PROTEIN FSZA"/>
    <property type="match status" value="1"/>
</dbReference>
<reference evidence="7 8" key="1">
    <citation type="submission" date="2016-10" db="EMBL/GenBank/DDBJ databases">
        <authorList>
            <person name="de Groot N.N."/>
        </authorList>
    </citation>
    <scope>NUCLEOTIDE SEQUENCE [LARGE SCALE GENOMIC DNA]</scope>
    <source>
        <strain evidence="7 8">Z108</strain>
    </source>
</reference>
<dbReference type="Gene3D" id="3.30.1330.20">
    <property type="entry name" value="Tubulin/FtsZ, C-terminal domain"/>
    <property type="match status" value="1"/>
</dbReference>
<dbReference type="InterPro" id="IPR036525">
    <property type="entry name" value="Tubulin/FtsZ_GTPase_sf"/>
</dbReference>
<dbReference type="GO" id="GO:0000917">
    <property type="term" value="P:division septum assembly"/>
    <property type="evidence" value="ECO:0007669"/>
    <property type="project" value="UniProtKB-KW"/>
</dbReference>
<name>A0A1I3DZK6_SELRU</name>
<keyword evidence="3" id="KW-0342">GTP-binding</keyword>
<dbReference type="Proteomes" id="UP000183639">
    <property type="component" value="Unassembled WGS sequence"/>
</dbReference>
<evidence type="ECO:0000256" key="1">
    <source>
        <dbReference type="ARBA" id="ARBA00009690"/>
    </source>
</evidence>
<gene>
    <name evidence="7" type="ORF">SAMN04487861_10878</name>
</gene>
<dbReference type="Gene3D" id="3.40.50.1440">
    <property type="entry name" value="Tubulin/FtsZ, GTPase domain"/>
    <property type="match status" value="1"/>
</dbReference>
<keyword evidence="4" id="KW-0131">Cell cycle</keyword>
<evidence type="ECO:0000256" key="2">
    <source>
        <dbReference type="ARBA" id="ARBA00022741"/>
    </source>
</evidence>
<dbReference type="InterPro" id="IPR000158">
    <property type="entry name" value="Cell_div_FtsZ"/>
</dbReference>
<evidence type="ECO:0000259" key="6">
    <source>
        <dbReference type="SMART" id="SM00865"/>
    </source>
</evidence>
<keyword evidence="2" id="KW-0547">Nucleotide-binding</keyword>
<organism evidence="7 8">
    <name type="scientific">Selenomonas ruminantium</name>
    <dbReference type="NCBI Taxonomy" id="971"/>
    <lineage>
        <taxon>Bacteria</taxon>
        <taxon>Bacillati</taxon>
        <taxon>Bacillota</taxon>
        <taxon>Negativicutes</taxon>
        <taxon>Selenomonadales</taxon>
        <taxon>Selenomonadaceae</taxon>
        <taxon>Selenomonas</taxon>
    </lineage>
</organism>
<dbReference type="SMART" id="SM00865">
    <property type="entry name" value="Tubulin_C"/>
    <property type="match status" value="1"/>
</dbReference>
<dbReference type="GO" id="GO:0005525">
    <property type="term" value="F:GTP binding"/>
    <property type="evidence" value="ECO:0007669"/>
    <property type="project" value="UniProtKB-KW"/>
</dbReference>
<feature type="domain" description="Tubulin/FtsZ GTPase" evidence="5">
    <location>
        <begin position="1"/>
        <end position="142"/>
    </location>
</feature>
<evidence type="ECO:0000313" key="8">
    <source>
        <dbReference type="Proteomes" id="UP000183639"/>
    </source>
</evidence>
<dbReference type="SMART" id="SM00864">
    <property type="entry name" value="Tubulin"/>
    <property type="match status" value="1"/>
</dbReference>
<feature type="domain" description="Tubulin/FtsZ 2-layer sandwich" evidence="6">
    <location>
        <begin position="144"/>
        <end position="257"/>
    </location>
</feature>
<dbReference type="InterPro" id="IPR008280">
    <property type="entry name" value="Tub_FtsZ_C"/>
</dbReference>
<accession>A0A1I3DZK6</accession>
<dbReference type="InterPro" id="IPR024757">
    <property type="entry name" value="FtsZ_C"/>
</dbReference>
<keyword evidence="7" id="KW-0132">Cell division</keyword>
<evidence type="ECO:0000256" key="3">
    <source>
        <dbReference type="ARBA" id="ARBA00023134"/>
    </source>
</evidence>
<evidence type="ECO:0000256" key="4">
    <source>
        <dbReference type="ARBA" id="ARBA00023210"/>
    </source>
</evidence>
<dbReference type="InterPro" id="IPR018316">
    <property type="entry name" value="Tubulin/FtsZ_2-layer-sand-dom"/>
</dbReference>
<comment type="similarity">
    <text evidence="1">Belongs to the FtsZ family.</text>
</comment>
<dbReference type="SUPFAM" id="SSF52490">
    <property type="entry name" value="Tubulin nucleotide-binding domain-like"/>
    <property type="match status" value="1"/>
</dbReference>
<protein>
    <submittedName>
        <fullName evidence="7">Cell division protein FtsZ</fullName>
    </submittedName>
</protein>
<dbReference type="GO" id="GO:0032153">
    <property type="term" value="C:cell division site"/>
    <property type="evidence" value="ECO:0007669"/>
    <property type="project" value="TreeGrafter"/>
</dbReference>